<protein>
    <submittedName>
        <fullName evidence="1">Uncharacterized protein</fullName>
    </submittedName>
</protein>
<accession>A0A7C9DHN4</accession>
<sequence>MDVIPHFLSSGIILKITNEIIMHAIQYSIACLTIFLAPCLVRNQPSLILLSGSNVFVIFVFSRRDRHRDLQRLQYLRAEANRPNLLEPRTMLLVLRRLLEFLQAFTSQTPLTRDGGYRLEREV</sequence>
<dbReference type="EMBL" id="GISG01133719">
    <property type="protein sequence ID" value="MBA4643440.1"/>
    <property type="molecule type" value="Transcribed_RNA"/>
</dbReference>
<reference evidence="1" key="2">
    <citation type="submission" date="2020-07" db="EMBL/GenBank/DDBJ databases">
        <authorList>
            <person name="Vera ALvarez R."/>
            <person name="Arias-Moreno D.M."/>
            <person name="Jimenez-Jacinto V."/>
            <person name="Jimenez-Bremont J.F."/>
            <person name="Swaminathan K."/>
            <person name="Moose S.P."/>
            <person name="Guerrero-Gonzalez M.L."/>
            <person name="Marino-Ramirez L."/>
            <person name="Landsman D."/>
            <person name="Rodriguez-Kessler M."/>
            <person name="Delgado-Sanchez P."/>
        </authorList>
    </citation>
    <scope>NUCLEOTIDE SEQUENCE</scope>
    <source>
        <tissue evidence="1">Cladode</tissue>
    </source>
</reference>
<dbReference type="EMBL" id="GISG01133721">
    <property type="protein sequence ID" value="MBA4643441.1"/>
    <property type="molecule type" value="Transcribed_RNA"/>
</dbReference>
<name>A0A7C9DHN4_OPUST</name>
<dbReference type="AlphaFoldDB" id="A0A7C9DHN4"/>
<organism evidence="1">
    <name type="scientific">Opuntia streptacantha</name>
    <name type="common">Prickly pear cactus</name>
    <name type="synonym">Opuntia cardona</name>
    <dbReference type="NCBI Taxonomy" id="393608"/>
    <lineage>
        <taxon>Eukaryota</taxon>
        <taxon>Viridiplantae</taxon>
        <taxon>Streptophyta</taxon>
        <taxon>Embryophyta</taxon>
        <taxon>Tracheophyta</taxon>
        <taxon>Spermatophyta</taxon>
        <taxon>Magnoliopsida</taxon>
        <taxon>eudicotyledons</taxon>
        <taxon>Gunneridae</taxon>
        <taxon>Pentapetalae</taxon>
        <taxon>Caryophyllales</taxon>
        <taxon>Cactineae</taxon>
        <taxon>Cactaceae</taxon>
        <taxon>Opuntioideae</taxon>
        <taxon>Opuntia</taxon>
    </lineage>
</organism>
<reference evidence="1" key="1">
    <citation type="journal article" date="2013" name="J. Plant Res.">
        <title>Effect of fungi and light on seed germination of three Opuntia species from semiarid lands of central Mexico.</title>
        <authorList>
            <person name="Delgado-Sanchez P."/>
            <person name="Jimenez-Bremont J.F."/>
            <person name="Guerrero-Gonzalez Mde L."/>
            <person name="Flores J."/>
        </authorList>
    </citation>
    <scope>NUCLEOTIDE SEQUENCE</scope>
    <source>
        <tissue evidence="1">Cladode</tissue>
    </source>
</reference>
<evidence type="ECO:0000313" key="1">
    <source>
        <dbReference type="EMBL" id="MBA4643440.1"/>
    </source>
</evidence>
<proteinExistence type="predicted"/>